<evidence type="ECO:0000313" key="3">
    <source>
        <dbReference type="Proteomes" id="UP000092445"/>
    </source>
</evidence>
<name>A0A1A9ZLA6_GLOPL</name>
<organism evidence="2 3">
    <name type="scientific">Glossina pallidipes</name>
    <name type="common">Tsetse fly</name>
    <dbReference type="NCBI Taxonomy" id="7398"/>
    <lineage>
        <taxon>Eukaryota</taxon>
        <taxon>Metazoa</taxon>
        <taxon>Ecdysozoa</taxon>
        <taxon>Arthropoda</taxon>
        <taxon>Hexapoda</taxon>
        <taxon>Insecta</taxon>
        <taxon>Pterygota</taxon>
        <taxon>Neoptera</taxon>
        <taxon>Endopterygota</taxon>
        <taxon>Diptera</taxon>
        <taxon>Brachycera</taxon>
        <taxon>Muscomorpha</taxon>
        <taxon>Hippoboscoidea</taxon>
        <taxon>Glossinidae</taxon>
        <taxon>Glossina</taxon>
    </lineage>
</organism>
<evidence type="ECO:0000313" key="2">
    <source>
        <dbReference type="EnsemblMetazoa" id="GPAI018173-PA"/>
    </source>
</evidence>
<dbReference type="AlphaFoldDB" id="A0A1A9ZLA6"/>
<sequence>MSACDRRPLSFFMVMFLALPVLISLAVTFKIPLASRSKVTSIFGTPRGAGGMPVKLNVPTSISIVASVLDDNVRLARSAAVRKRRKARGFDLPPPRSNINTLRSPFKFLSKPYAKATAVGSLIILNTFRPAIAPASFVACRCESLKYAGTVTTASLTV</sequence>
<protein>
    <submittedName>
        <fullName evidence="2">Uncharacterized protein</fullName>
    </submittedName>
</protein>
<proteinExistence type="predicted"/>
<keyword evidence="1" id="KW-1133">Transmembrane helix</keyword>
<dbReference type="Proteomes" id="UP000092445">
    <property type="component" value="Unassembled WGS sequence"/>
</dbReference>
<dbReference type="VEuPathDB" id="VectorBase:GPAI018173"/>
<evidence type="ECO:0000256" key="1">
    <source>
        <dbReference type="SAM" id="Phobius"/>
    </source>
</evidence>
<dbReference type="EnsemblMetazoa" id="GPAI018173-RA">
    <property type="protein sequence ID" value="GPAI018173-PA"/>
    <property type="gene ID" value="GPAI018173"/>
</dbReference>
<keyword evidence="1" id="KW-0472">Membrane</keyword>
<keyword evidence="1" id="KW-0812">Transmembrane</keyword>
<keyword evidence="3" id="KW-1185">Reference proteome</keyword>
<reference evidence="3" key="1">
    <citation type="submission" date="2014-03" db="EMBL/GenBank/DDBJ databases">
        <authorList>
            <person name="Aksoy S."/>
            <person name="Warren W."/>
            <person name="Wilson R.K."/>
        </authorList>
    </citation>
    <scope>NUCLEOTIDE SEQUENCE [LARGE SCALE GENOMIC DNA]</scope>
    <source>
        <strain evidence="3">IAEA</strain>
    </source>
</reference>
<feature type="transmembrane region" description="Helical" evidence="1">
    <location>
        <begin position="12"/>
        <end position="33"/>
    </location>
</feature>
<accession>A0A1A9ZLA6</accession>
<reference evidence="2" key="2">
    <citation type="submission" date="2020-05" db="UniProtKB">
        <authorList>
            <consortium name="EnsemblMetazoa"/>
        </authorList>
    </citation>
    <scope>IDENTIFICATION</scope>
    <source>
        <strain evidence="2">IAEA</strain>
    </source>
</reference>